<sequence length="124" mass="14365">MLNLLYRHTDRYSPLFLHAEPPPPPHRSPIGAHRHRFRRSYAWSLETNRSRGEPRSKEILCFYGEHAPTASQLRKIFIGVELNTKMQQQSLQFLTTVPTDADETELAGIREVGRYSVGNMECKE</sequence>
<proteinExistence type="predicted"/>
<comment type="caution">
    <text evidence="1">The sequence shown here is derived from an EMBL/GenBank/DDBJ whole genome shotgun (WGS) entry which is preliminary data.</text>
</comment>
<dbReference type="Proteomes" id="UP000737018">
    <property type="component" value="Unassembled WGS sequence"/>
</dbReference>
<name>A0A8J4REC5_9ROSI</name>
<organism evidence="1 2">
    <name type="scientific">Castanea mollissima</name>
    <name type="common">Chinese chestnut</name>
    <dbReference type="NCBI Taxonomy" id="60419"/>
    <lineage>
        <taxon>Eukaryota</taxon>
        <taxon>Viridiplantae</taxon>
        <taxon>Streptophyta</taxon>
        <taxon>Embryophyta</taxon>
        <taxon>Tracheophyta</taxon>
        <taxon>Spermatophyta</taxon>
        <taxon>Magnoliopsida</taxon>
        <taxon>eudicotyledons</taxon>
        <taxon>Gunneridae</taxon>
        <taxon>Pentapetalae</taxon>
        <taxon>rosids</taxon>
        <taxon>fabids</taxon>
        <taxon>Fagales</taxon>
        <taxon>Fagaceae</taxon>
        <taxon>Castanea</taxon>
    </lineage>
</organism>
<dbReference type="EMBL" id="JRKL02001300">
    <property type="protein sequence ID" value="KAF3964865.1"/>
    <property type="molecule type" value="Genomic_DNA"/>
</dbReference>
<gene>
    <name evidence="1" type="ORF">CMV_010897</name>
</gene>
<accession>A0A8J4REC5</accession>
<reference evidence="1" key="1">
    <citation type="submission" date="2020-03" db="EMBL/GenBank/DDBJ databases">
        <title>Castanea mollissima Vanexum genome sequencing.</title>
        <authorList>
            <person name="Staton M."/>
        </authorList>
    </citation>
    <scope>NUCLEOTIDE SEQUENCE</scope>
    <source>
        <tissue evidence="1">Leaf</tissue>
    </source>
</reference>
<evidence type="ECO:0000313" key="1">
    <source>
        <dbReference type="EMBL" id="KAF3964865.1"/>
    </source>
</evidence>
<dbReference type="AlphaFoldDB" id="A0A8J4REC5"/>
<keyword evidence="2" id="KW-1185">Reference proteome</keyword>
<protein>
    <submittedName>
        <fullName evidence="1">Uncharacterized protein</fullName>
    </submittedName>
</protein>
<evidence type="ECO:0000313" key="2">
    <source>
        <dbReference type="Proteomes" id="UP000737018"/>
    </source>
</evidence>